<keyword evidence="2" id="KW-1185">Reference proteome</keyword>
<dbReference type="AlphaFoldDB" id="A0AAD6X7P5"/>
<sequence>MSSVRKIIDRGCRTPPTFHHLIAASLGKHYPLMDTDPGKPWLGGLAWAWDFEARSPSPRKPAFWLGLACEALAWYHGLLASSPSLHITNGGTAGFDSLRPHYL</sequence>
<protein>
    <submittedName>
        <fullName evidence="1">Uncharacterized protein</fullName>
    </submittedName>
</protein>
<comment type="caution">
    <text evidence="1">The sequence shown here is derived from an EMBL/GenBank/DDBJ whole genome shotgun (WGS) entry which is preliminary data.</text>
</comment>
<accession>A0AAD6X7P5</accession>
<reference evidence="1" key="1">
    <citation type="submission" date="2023-03" db="EMBL/GenBank/DDBJ databases">
        <title>Massive genome expansion in bonnet fungi (Mycena s.s.) driven by repeated elements and novel gene families across ecological guilds.</title>
        <authorList>
            <consortium name="Lawrence Berkeley National Laboratory"/>
            <person name="Harder C.B."/>
            <person name="Miyauchi S."/>
            <person name="Viragh M."/>
            <person name="Kuo A."/>
            <person name="Thoen E."/>
            <person name="Andreopoulos B."/>
            <person name="Lu D."/>
            <person name="Skrede I."/>
            <person name="Drula E."/>
            <person name="Henrissat B."/>
            <person name="Morin E."/>
            <person name="Kohler A."/>
            <person name="Barry K."/>
            <person name="LaButti K."/>
            <person name="Morin E."/>
            <person name="Salamov A."/>
            <person name="Lipzen A."/>
            <person name="Mereny Z."/>
            <person name="Hegedus B."/>
            <person name="Baldrian P."/>
            <person name="Stursova M."/>
            <person name="Weitz H."/>
            <person name="Taylor A."/>
            <person name="Grigoriev I.V."/>
            <person name="Nagy L.G."/>
            <person name="Martin F."/>
            <person name="Kauserud H."/>
        </authorList>
    </citation>
    <scope>NUCLEOTIDE SEQUENCE</scope>
    <source>
        <strain evidence="1">CBHHK200</strain>
    </source>
</reference>
<evidence type="ECO:0000313" key="1">
    <source>
        <dbReference type="EMBL" id="KAJ7035184.1"/>
    </source>
</evidence>
<organism evidence="1 2">
    <name type="scientific">Mycena alexandri</name>
    <dbReference type="NCBI Taxonomy" id="1745969"/>
    <lineage>
        <taxon>Eukaryota</taxon>
        <taxon>Fungi</taxon>
        <taxon>Dikarya</taxon>
        <taxon>Basidiomycota</taxon>
        <taxon>Agaricomycotina</taxon>
        <taxon>Agaricomycetes</taxon>
        <taxon>Agaricomycetidae</taxon>
        <taxon>Agaricales</taxon>
        <taxon>Marasmiineae</taxon>
        <taxon>Mycenaceae</taxon>
        <taxon>Mycena</taxon>
    </lineage>
</organism>
<name>A0AAD6X7P5_9AGAR</name>
<proteinExistence type="predicted"/>
<dbReference type="EMBL" id="JARJCM010000052">
    <property type="protein sequence ID" value="KAJ7035184.1"/>
    <property type="molecule type" value="Genomic_DNA"/>
</dbReference>
<evidence type="ECO:0000313" key="2">
    <source>
        <dbReference type="Proteomes" id="UP001218188"/>
    </source>
</evidence>
<dbReference type="Proteomes" id="UP001218188">
    <property type="component" value="Unassembled WGS sequence"/>
</dbReference>
<gene>
    <name evidence="1" type="ORF">C8F04DRAFT_1182594</name>
</gene>